<dbReference type="Pfam" id="PF00941">
    <property type="entry name" value="FAD_binding_5"/>
    <property type="match status" value="1"/>
</dbReference>
<feature type="domain" description="FAD-binding PCMH-type" evidence="3">
    <location>
        <begin position="1"/>
        <end position="172"/>
    </location>
</feature>
<sequence>MIKDYIKPSTLEEGLEILERYGENIRILAGGTDLIIDLRKNKDDRNIIMDIGKIEELKFINVNNDLIMIGAGTRFIDILENQTIKNKVYCLWKACKQIGSPQIRNMATIGGNICNASAAADAIPPLLALDSKLLIIGKGKKRWIPLKEFYIGKVNICKDEILYGIQFKIPKESEGTSFEKLGLRKALAISRISCAVYISLKENIIKDIKIATGALGKYPQREFKIEDILKDKRVSNALLEEAKDKISIIVKERLKGRSSMEFKKEAVKGLFLKAFEDALKGAIK</sequence>
<reference evidence="4 5" key="1">
    <citation type="submission" date="2019-07" db="EMBL/GenBank/DDBJ databases">
        <title>Complete genome of Crassaminicella thermophila SY095.</title>
        <authorList>
            <person name="Li X."/>
        </authorList>
    </citation>
    <scope>NUCLEOTIDE SEQUENCE [LARGE SCALE GENOMIC DNA]</scope>
    <source>
        <strain evidence="4 5">SY095</strain>
    </source>
</reference>
<dbReference type="InterPro" id="IPR016167">
    <property type="entry name" value="FAD-bd_PCMH_sub1"/>
</dbReference>
<dbReference type="PANTHER" id="PTHR42659:SF9">
    <property type="entry name" value="XANTHINE DEHYDROGENASE FAD-BINDING SUBUNIT XDHB-RELATED"/>
    <property type="match status" value="1"/>
</dbReference>
<dbReference type="Gene3D" id="3.30.390.50">
    <property type="entry name" value="CO dehydrogenase flavoprotein, C-terminal domain"/>
    <property type="match status" value="1"/>
</dbReference>
<dbReference type="InterPro" id="IPR036318">
    <property type="entry name" value="FAD-bd_PCMH-like_sf"/>
</dbReference>
<dbReference type="SUPFAM" id="SSF56176">
    <property type="entry name" value="FAD-binding/transporter-associated domain-like"/>
    <property type="match status" value="1"/>
</dbReference>
<accession>A0A5C0SFP6</accession>
<dbReference type="InterPro" id="IPR016166">
    <property type="entry name" value="FAD-bd_PCMH"/>
</dbReference>
<protein>
    <submittedName>
        <fullName evidence="4">Xanthine dehydrogenase family protein subunit M</fullName>
    </submittedName>
</protein>
<dbReference type="SUPFAM" id="SSF55447">
    <property type="entry name" value="CO dehydrogenase flavoprotein C-terminal domain-like"/>
    <property type="match status" value="1"/>
</dbReference>
<proteinExistence type="predicted"/>
<dbReference type="Proteomes" id="UP000324646">
    <property type="component" value="Chromosome"/>
</dbReference>
<dbReference type="InterPro" id="IPR016169">
    <property type="entry name" value="FAD-bd_PCMH_sub2"/>
</dbReference>
<dbReference type="InterPro" id="IPR002346">
    <property type="entry name" value="Mopterin_DH_FAD-bd"/>
</dbReference>
<evidence type="ECO:0000313" key="4">
    <source>
        <dbReference type="EMBL" id="QEK13161.1"/>
    </source>
</evidence>
<dbReference type="OrthoDB" id="9789842at2"/>
<dbReference type="InterPro" id="IPR036683">
    <property type="entry name" value="CO_DH_flav_C_dom_sf"/>
</dbReference>
<dbReference type="EMBL" id="CP042243">
    <property type="protein sequence ID" value="QEK13161.1"/>
    <property type="molecule type" value="Genomic_DNA"/>
</dbReference>
<dbReference type="PANTHER" id="PTHR42659">
    <property type="entry name" value="XANTHINE DEHYDROGENASE SUBUNIT C-RELATED"/>
    <property type="match status" value="1"/>
</dbReference>
<name>A0A5C0SFP6_CRATE</name>
<keyword evidence="5" id="KW-1185">Reference proteome</keyword>
<dbReference type="SMART" id="SM01092">
    <property type="entry name" value="CO_deh_flav_C"/>
    <property type="match status" value="1"/>
</dbReference>
<dbReference type="InterPro" id="IPR051312">
    <property type="entry name" value="Diverse_Substr_Oxidored"/>
</dbReference>
<dbReference type="GO" id="GO:0071949">
    <property type="term" value="F:FAD binding"/>
    <property type="evidence" value="ECO:0007669"/>
    <property type="project" value="InterPro"/>
</dbReference>
<dbReference type="PROSITE" id="PS51387">
    <property type="entry name" value="FAD_PCMH"/>
    <property type="match status" value="1"/>
</dbReference>
<evidence type="ECO:0000256" key="2">
    <source>
        <dbReference type="ARBA" id="ARBA00023002"/>
    </source>
</evidence>
<dbReference type="AlphaFoldDB" id="A0A5C0SFP6"/>
<gene>
    <name evidence="4" type="ORF">FQB35_13005</name>
</gene>
<organism evidence="4 5">
    <name type="scientific">Crassaminicella thermophila</name>
    <dbReference type="NCBI Taxonomy" id="2599308"/>
    <lineage>
        <taxon>Bacteria</taxon>
        <taxon>Bacillati</taxon>
        <taxon>Bacillota</taxon>
        <taxon>Clostridia</taxon>
        <taxon>Eubacteriales</taxon>
        <taxon>Clostridiaceae</taxon>
        <taxon>Crassaminicella</taxon>
    </lineage>
</organism>
<dbReference type="InterPro" id="IPR005107">
    <property type="entry name" value="CO_DH_flav_C"/>
</dbReference>
<evidence type="ECO:0000256" key="1">
    <source>
        <dbReference type="ARBA" id="ARBA00022630"/>
    </source>
</evidence>
<dbReference type="KEGG" id="crs:FQB35_13005"/>
<dbReference type="GO" id="GO:0016491">
    <property type="term" value="F:oxidoreductase activity"/>
    <property type="evidence" value="ECO:0007669"/>
    <property type="project" value="UniProtKB-KW"/>
</dbReference>
<keyword evidence="2" id="KW-0560">Oxidoreductase</keyword>
<dbReference type="RefSeq" id="WP_148810333.1">
    <property type="nucleotide sequence ID" value="NZ_CP042243.1"/>
</dbReference>
<keyword evidence="1" id="KW-0285">Flavoprotein</keyword>
<dbReference type="Gene3D" id="3.30.43.10">
    <property type="entry name" value="Uridine Diphospho-n-acetylenolpyruvylglucosamine Reductase, domain 2"/>
    <property type="match status" value="1"/>
</dbReference>
<evidence type="ECO:0000259" key="3">
    <source>
        <dbReference type="PROSITE" id="PS51387"/>
    </source>
</evidence>
<dbReference type="Gene3D" id="3.30.465.10">
    <property type="match status" value="1"/>
</dbReference>
<evidence type="ECO:0000313" key="5">
    <source>
        <dbReference type="Proteomes" id="UP000324646"/>
    </source>
</evidence>
<dbReference type="Pfam" id="PF03450">
    <property type="entry name" value="CO_deh_flav_C"/>
    <property type="match status" value="1"/>
</dbReference>